<feature type="compositionally biased region" description="Low complexity" evidence="1">
    <location>
        <begin position="7"/>
        <end position="22"/>
    </location>
</feature>
<feature type="non-terminal residue" evidence="2">
    <location>
        <position position="243"/>
    </location>
</feature>
<gene>
    <name evidence="2" type="ORF">PFISCL1PPCAC_4768</name>
</gene>
<name>A0AAV5V1N8_9BILA</name>
<organism evidence="2 3">
    <name type="scientific">Pristionchus fissidentatus</name>
    <dbReference type="NCBI Taxonomy" id="1538716"/>
    <lineage>
        <taxon>Eukaryota</taxon>
        <taxon>Metazoa</taxon>
        <taxon>Ecdysozoa</taxon>
        <taxon>Nematoda</taxon>
        <taxon>Chromadorea</taxon>
        <taxon>Rhabditida</taxon>
        <taxon>Rhabditina</taxon>
        <taxon>Diplogasteromorpha</taxon>
        <taxon>Diplogasteroidea</taxon>
        <taxon>Neodiplogasteridae</taxon>
        <taxon>Pristionchus</taxon>
    </lineage>
</organism>
<dbReference type="AlphaFoldDB" id="A0AAV5V1N8"/>
<evidence type="ECO:0000313" key="2">
    <source>
        <dbReference type="EMBL" id="GMT13471.1"/>
    </source>
</evidence>
<evidence type="ECO:0000313" key="3">
    <source>
        <dbReference type="Proteomes" id="UP001432322"/>
    </source>
</evidence>
<accession>A0AAV5V1N8</accession>
<evidence type="ECO:0000256" key="1">
    <source>
        <dbReference type="SAM" id="MobiDB-lite"/>
    </source>
</evidence>
<comment type="caution">
    <text evidence="2">The sequence shown here is derived from an EMBL/GenBank/DDBJ whole genome shotgun (WGS) entry which is preliminary data.</text>
</comment>
<keyword evidence="3" id="KW-1185">Reference proteome</keyword>
<feature type="region of interest" description="Disordered" evidence="1">
    <location>
        <begin position="1"/>
        <end position="35"/>
    </location>
</feature>
<proteinExistence type="predicted"/>
<protein>
    <submittedName>
        <fullName evidence="2">Uncharacterized protein</fullName>
    </submittedName>
</protein>
<dbReference type="Proteomes" id="UP001432322">
    <property type="component" value="Unassembled WGS sequence"/>
</dbReference>
<reference evidence="2" key="1">
    <citation type="submission" date="2023-10" db="EMBL/GenBank/DDBJ databases">
        <title>Genome assembly of Pristionchus species.</title>
        <authorList>
            <person name="Yoshida K."/>
            <person name="Sommer R.J."/>
        </authorList>
    </citation>
    <scope>NUCLEOTIDE SEQUENCE</scope>
    <source>
        <strain evidence="2">RS5133</strain>
    </source>
</reference>
<sequence>AAKAADRAAAAAKSKENALAAMKARKKERAALESARNKPSAVLTSFYAEIERAQAKQAAAAAASDEEYDAARAARLRWWTHPEEECSSSTPEPVPPRAPYGEEAHRAALDAFFDASVDDNDDRLKPEPGTVHYDEETACYEAVVARAYKPAIPPHYRRVRHTPSLLQLLQEFAQLEVLRLRLPGLLNLIGLSGLLKSLRGKTYEEMEETLRRHIDRVYESGGTLDDDQFEICSKNAILFSLFL</sequence>
<feature type="non-terminal residue" evidence="2">
    <location>
        <position position="1"/>
    </location>
</feature>
<dbReference type="EMBL" id="BTSY01000002">
    <property type="protein sequence ID" value="GMT13471.1"/>
    <property type="molecule type" value="Genomic_DNA"/>
</dbReference>